<accession>A0A0F9AKT5</accession>
<proteinExistence type="predicted"/>
<protein>
    <recommendedName>
        <fullName evidence="2">Inositol monophosphatase</fullName>
    </recommendedName>
</protein>
<gene>
    <name evidence="1" type="ORF">LCGC14_2836850</name>
</gene>
<reference evidence="1" key="1">
    <citation type="journal article" date="2015" name="Nature">
        <title>Complex archaea that bridge the gap between prokaryotes and eukaryotes.</title>
        <authorList>
            <person name="Spang A."/>
            <person name="Saw J.H."/>
            <person name="Jorgensen S.L."/>
            <person name="Zaremba-Niedzwiedzka K."/>
            <person name="Martijn J."/>
            <person name="Lind A.E."/>
            <person name="van Eijk R."/>
            <person name="Schleper C."/>
            <person name="Guy L."/>
            <person name="Ettema T.J."/>
        </authorList>
    </citation>
    <scope>NUCLEOTIDE SEQUENCE</scope>
</reference>
<dbReference type="Gene3D" id="3.40.190.80">
    <property type="match status" value="1"/>
</dbReference>
<feature type="non-terminal residue" evidence="1">
    <location>
        <position position="1"/>
    </location>
</feature>
<name>A0A0F9AKT5_9ZZZZ</name>
<organism evidence="1">
    <name type="scientific">marine sediment metagenome</name>
    <dbReference type="NCBI Taxonomy" id="412755"/>
    <lineage>
        <taxon>unclassified sequences</taxon>
        <taxon>metagenomes</taxon>
        <taxon>ecological metagenomes</taxon>
    </lineage>
</organism>
<dbReference type="AlphaFoldDB" id="A0A0F9AKT5"/>
<comment type="caution">
    <text evidence="1">The sequence shown here is derived from an EMBL/GenBank/DDBJ whole genome shotgun (WGS) entry which is preliminary data.</text>
</comment>
<evidence type="ECO:0000313" key="1">
    <source>
        <dbReference type="EMBL" id="KKK79104.1"/>
    </source>
</evidence>
<dbReference type="EMBL" id="LAZR01054182">
    <property type="protein sequence ID" value="KKK79104.1"/>
    <property type="molecule type" value="Genomic_DNA"/>
</dbReference>
<dbReference type="SUPFAM" id="SSF56655">
    <property type="entry name" value="Carbohydrate phosphatase"/>
    <property type="match status" value="1"/>
</dbReference>
<sequence length="101" mass="10762">AYVDIGSRLIEEFPEHRKQFEHLGNGAVLNNSPYDLAAAVLCLQEGGAMVTDAYGKPLDDRPLLGSGHEFQMSCLAAAGAPLHSKMLAAVNDGMGHLARRS</sequence>
<evidence type="ECO:0008006" key="2">
    <source>
        <dbReference type="Google" id="ProtNLM"/>
    </source>
</evidence>